<dbReference type="InterPro" id="IPR029063">
    <property type="entry name" value="SAM-dependent_MTases_sf"/>
</dbReference>
<protein>
    <recommendedName>
        <fullName evidence="3">Class I SAM-dependent methyltransferase</fullName>
    </recommendedName>
</protein>
<name>A0ABP7SPS1_9BACT</name>
<proteinExistence type="predicted"/>
<dbReference type="Proteomes" id="UP001500567">
    <property type="component" value="Unassembled WGS sequence"/>
</dbReference>
<keyword evidence="2" id="KW-1185">Reference proteome</keyword>
<dbReference type="RefSeq" id="WP_345074048.1">
    <property type="nucleotide sequence ID" value="NZ_BAABDJ010000035.1"/>
</dbReference>
<evidence type="ECO:0000313" key="1">
    <source>
        <dbReference type="EMBL" id="GAA4014450.1"/>
    </source>
</evidence>
<gene>
    <name evidence="1" type="ORF">GCM10022408_29580</name>
</gene>
<dbReference type="EMBL" id="BAABDJ010000035">
    <property type="protein sequence ID" value="GAA4014450.1"/>
    <property type="molecule type" value="Genomic_DNA"/>
</dbReference>
<reference evidence="2" key="1">
    <citation type="journal article" date="2019" name="Int. J. Syst. Evol. Microbiol.">
        <title>The Global Catalogue of Microorganisms (GCM) 10K type strain sequencing project: providing services to taxonomists for standard genome sequencing and annotation.</title>
        <authorList>
            <consortium name="The Broad Institute Genomics Platform"/>
            <consortium name="The Broad Institute Genome Sequencing Center for Infectious Disease"/>
            <person name="Wu L."/>
            <person name="Ma J."/>
        </authorList>
    </citation>
    <scope>NUCLEOTIDE SEQUENCE [LARGE SCALE GENOMIC DNA]</scope>
    <source>
        <strain evidence="2">JCM 17224</strain>
    </source>
</reference>
<evidence type="ECO:0000313" key="2">
    <source>
        <dbReference type="Proteomes" id="UP001500567"/>
    </source>
</evidence>
<dbReference type="SUPFAM" id="SSF53335">
    <property type="entry name" value="S-adenosyl-L-methionine-dependent methyltransferases"/>
    <property type="match status" value="1"/>
</dbReference>
<comment type="caution">
    <text evidence="1">The sequence shown here is derived from an EMBL/GenBank/DDBJ whole genome shotgun (WGS) entry which is preliminary data.</text>
</comment>
<sequence length="215" mass="24811">MQTTIRPTLPEQTRNFAKSIMDRYLGETIVQKWVRQGRPLPPPHQVKQAVIEEYRQRYGCRVLVETGTFLGDMVEAHLRHFDAIISIELSKVFYEKACYRFRNAAHVTIYEGDSGAVLPQVMRTLRQPAIFWLDGHYSSGETVKGDKDCPIFDELSAIFNQRNRQDHVLLIDDARHFVGEGDYPTVAAVREFIQGCDGRYRVEVKDDIIRATVEH</sequence>
<organism evidence="1 2">
    <name type="scientific">Hymenobacter fastidiosus</name>
    <dbReference type="NCBI Taxonomy" id="486264"/>
    <lineage>
        <taxon>Bacteria</taxon>
        <taxon>Pseudomonadati</taxon>
        <taxon>Bacteroidota</taxon>
        <taxon>Cytophagia</taxon>
        <taxon>Cytophagales</taxon>
        <taxon>Hymenobacteraceae</taxon>
        <taxon>Hymenobacter</taxon>
    </lineage>
</organism>
<evidence type="ECO:0008006" key="3">
    <source>
        <dbReference type="Google" id="ProtNLM"/>
    </source>
</evidence>
<accession>A0ABP7SPS1</accession>